<dbReference type="RefSeq" id="XP_006738689.1">
    <property type="nucleotide sequence ID" value="XM_006738626.2"/>
</dbReference>
<evidence type="ECO:0000256" key="2">
    <source>
        <dbReference type="ARBA" id="ARBA00022553"/>
    </source>
</evidence>
<dbReference type="GeneID" id="102740593"/>
<evidence type="ECO:0000256" key="6">
    <source>
        <dbReference type="PROSITE-ProRule" id="PRU01241"/>
    </source>
</evidence>
<feature type="compositionally biased region" description="Basic and acidic residues" evidence="7">
    <location>
        <begin position="92"/>
        <end position="102"/>
    </location>
</feature>
<evidence type="ECO:0000256" key="7">
    <source>
        <dbReference type="SAM" id="MobiDB-lite"/>
    </source>
</evidence>
<name>A0A2U3Y4N9_LEPWE</name>
<dbReference type="OrthoDB" id="9905114at2759"/>
<proteinExistence type="predicted"/>
<comment type="subcellular location">
    <subcellularLocation>
        <location evidence="1">Membrane</location>
        <topology evidence="1">Lipid-anchor</topology>
    </subcellularLocation>
</comment>
<feature type="region of interest" description="Disordered" evidence="7">
    <location>
        <begin position="158"/>
        <end position="206"/>
    </location>
</feature>
<dbReference type="GO" id="GO:0031698">
    <property type="term" value="F:beta-2 adrenergic receptor binding"/>
    <property type="evidence" value="ECO:0007669"/>
    <property type="project" value="TreeGrafter"/>
</dbReference>
<dbReference type="GO" id="GO:0043197">
    <property type="term" value="C:dendritic spine"/>
    <property type="evidence" value="ECO:0007669"/>
    <property type="project" value="TreeGrafter"/>
</dbReference>
<dbReference type="InterPro" id="IPR042375">
    <property type="entry name" value="AKAP5"/>
</dbReference>
<dbReference type="Proteomes" id="UP000245341">
    <property type="component" value="Unplaced"/>
</dbReference>
<keyword evidence="4" id="KW-0472">Membrane</keyword>
<dbReference type="KEGG" id="lww:102740593"/>
<feature type="short sequence motif" description="AKAP CaM-binding" evidence="6">
    <location>
        <begin position="76"/>
        <end position="96"/>
    </location>
</feature>
<keyword evidence="5" id="KW-0449">Lipoprotein</keyword>
<dbReference type="GO" id="GO:0032590">
    <property type="term" value="C:dendrite membrane"/>
    <property type="evidence" value="ECO:0007669"/>
    <property type="project" value="TreeGrafter"/>
</dbReference>
<feature type="domain" description="A kinase-anchoring proteins AKAP-5 and AKAP-12 calmodulin (CaM)-binding" evidence="8">
    <location>
        <begin position="76"/>
        <end position="96"/>
    </location>
</feature>
<evidence type="ECO:0000256" key="4">
    <source>
        <dbReference type="ARBA" id="ARBA00023136"/>
    </source>
</evidence>
<feature type="region of interest" description="Disordered" evidence="7">
    <location>
        <begin position="1"/>
        <end position="121"/>
    </location>
</feature>
<evidence type="ECO:0000256" key="3">
    <source>
        <dbReference type="ARBA" id="ARBA00022860"/>
    </source>
</evidence>
<accession>A0A2U3Y4N9</accession>
<evidence type="ECO:0000313" key="10">
    <source>
        <dbReference type="RefSeq" id="XP_006738689.1"/>
    </source>
</evidence>
<keyword evidence="3 6" id="KW-0112">Calmodulin-binding</keyword>
<evidence type="ECO:0000313" key="9">
    <source>
        <dbReference type="Proteomes" id="UP000245341"/>
    </source>
</evidence>
<evidence type="ECO:0000259" key="8">
    <source>
        <dbReference type="PROSITE" id="PS51893"/>
    </source>
</evidence>
<dbReference type="GO" id="GO:0060090">
    <property type="term" value="F:molecular adaptor activity"/>
    <property type="evidence" value="ECO:0007669"/>
    <property type="project" value="TreeGrafter"/>
</dbReference>
<dbReference type="CTD" id="9495"/>
<sequence length="429" mass="47466">METTVSEIQVESKDEKRPTEVSPQDERQEERASMLCFKRRKKASKAMKPKASSEAAGTARKCPPEAGASEQPRPPGGAWASIKRLVTRRKRSESSKQQKPFEAKVQPEISAEDADLSKKKAKSGLKIPCIKFSKGEKRSNHSKIIEDSDCSIRVQGEAEHLDTKAPAQSDDQAIKTKLPQDISKDVSRKVGDEVCEPNVSNSTTTAGEKVISVELGLDTGHSAIHPGTLILERDTEMTEEKQSVQSQQASPLETSETEHQPPVVSDVPPSPAIPDQQIVEEARSNILASGPNWEEHESREIVAEESEQKDTELSQESELRENEVTAEKPKPEESKRMEPIAIIITDTEISEFDVKKSKNVPKQFLISIENEQVGVFANDSGFEGRTSEQYETLLIETASSLVKNAIQLSIEQLVNEMASDDNKMNNLLQ</sequence>
<evidence type="ECO:0000256" key="5">
    <source>
        <dbReference type="ARBA" id="ARBA00023288"/>
    </source>
</evidence>
<dbReference type="PANTHER" id="PTHR15182:SF0">
    <property type="entry name" value="A-KINASE ANCHOR PROTEIN 5"/>
    <property type="match status" value="1"/>
</dbReference>
<reference evidence="10" key="1">
    <citation type="submission" date="2025-08" db="UniProtKB">
        <authorList>
            <consortium name="RefSeq"/>
        </authorList>
    </citation>
    <scope>IDENTIFICATION</scope>
    <source>
        <tissue evidence="10">Liver</tissue>
    </source>
</reference>
<dbReference type="STRING" id="9713.A0A2U3Y4N9"/>
<dbReference type="GO" id="GO:0035254">
    <property type="term" value="F:glutamate receptor binding"/>
    <property type="evidence" value="ECO:0007669"/>
    <property type="project" value="TreeGrafter"/>
</dbReference>
<dbReference type="GO" id="GO:0050811">
    <property type="term" value="F:GABA receptor binding"/>
    <property type="evidence" value="ECO:0007669"/>
    <property type="project" value="TreeGrafter"/>
</dbReference>
<feature type="region of interest" description="Disordered" evidence="7">
    <location>
        <begin position="218"/>
        <end position="334"/>
    </location>
</feature>
<organism evidence="9 10">
    <name type="scientific">Leptonychotes weddellii</name>
    <name type="common">Weddell seal</name>
    <name type="synonym">Otaria weddellii</name>
    <dbReference type="NCBI Taxonomy" id="9713"/>
    <lineage>
        <taxon>Eukaryota</taxon>
        <taxon>Metazoa</taxon>
        <taxon>Chordata</taxon>
        <taxon>Craniata</taxon>
        <taxon>Vertebrata</taxon>
        <taxon>Euteleostomi</taxon>
        <taxon>Mammalia</taxon>
        <taxon>Eutheria</taxon>
        <taxon>Laurasiatheria</taxon>
        <taxon>Carnivora</taxon>
        <taxon>Caniformia</taxon>
        <taxon>Pinnipedia</taxon>
        <taxon>Phocidae</taxon>
        <taxon>Monachinae</taxon>
        <taxon>Lobodontini</taxon>
        <taxon>Leptonychotes</taxon>
    </lineage>
</organism>
<dbReference type="Pfam" id="PF03832">
    <property type="entry name" value="WSK"/>
    <property type="match status" value="1"/>
</dbReference>
<dbReference type="GO" id="GO:0034237">
    <property type="term" value="F:protein kinase A regulatory subunit binding"/>
    <property type="evidence" value="ECO:0007669"/>
    <property type="project" value="TreeGrafter"/>
</dbReference>
<dbReference type="PANTHER" id="PTHR15182">
    <property type="entry name" value="A-KINASE ANCHOR PROTEIN 5-RELATED"/>
    <property type="match status" value="1"/>
</dbReference>
<keyword evidence="9" id="KW-1185">Reference proteome</keyword>
<dbReference type="InterPro" id="IPR001573">
    <property type="entry name" value="AKAP_WSK"/>
</dbReference>
<protein>
    <submittedName>
        <fullName evidence="10">A-kinase anchor protein 5</fullName>
    </submittedName>
</protein>
<feature type="compositionally biased region" description="Basic residues" evidence="7">
    <location>
        <begin position="37"/>
        <end position="48"/>
    </location>
</feature>
<evidence type="ECO:0000256" key="1">
    <source>
        <dbReference type="ARBA" id="ARBA00004635"/>
    </source>
</evidence>
<keyword evidence="2" id="KW-0597">Phosphoprotein</keyword>
<dbReference type="PROSITE" id="PS51893">
    <property type="entry name" value="AKAP_CAM_BD"/>
    <property type="match status" value="1"/>
</dbReference>
<feature type="compositionally biased region" description="Basic and acidic residues" evidence="7">
    <location>
        <begin position="182"/>
        <end position="192"/>
    </location>
</feature>
<dbReference type="AlphaFoldDB" id="A0A2U3Y4N9"/>
<dbReference type="GO" id="GO:0060076">
    <property type="term" value="C:excitatory synapse"/>
    <property type="evidence" value="ECO:0007669"/>
    <property type="project" value="TreeGrafter"/>
</dbReference>
<dbReference type="GO" id="GO:0008179">
    <property type="term" value="F:adenylate cyclase binding"/>
    <property type="evidence" value="ECO:0007669"/>
    <property type="project" value="InterPro"/>
</dbReference>
<feature type="compositionally biased region" description="Basic and acidic residues" evidence="7">
    <location>
        <begin position="293"/>
        <end position="334"/>
    </location>
</feature>
<feature type="compositionally biased region" description="Polar residues" evidence="7">
    <location>
        <begin position="243"/>
        <end position="254"/>
    </location>
</feature>
<dbReference type="GO" id="GO:0005516">
    <property type="term" value="F:calmodulin binding"/>
    <property type="evidence" value="ECO:0007669"/>
    <property type="project" value="UniProtKB-UniRule"/>
</dbReference>
<dbReference type="GO" id="GO:0014069">
    <property type="term" value="C:postsynaptic density"/>
    <property type="evidence" value="ECO:0007669"/>
    <property type="project" value="TreeGrafter"/>
</dbReference>
<feature type="compositionally biased region" description="Basic and acidic residues" evidence="7">
    <location>
        <begin position="231"/>
        <end position="242"/>
    </location>
</feature>
<gene>
    <name evidence="10" type="primary">AKAP5</name>
</gene>
<feature type="compositionally biased region" description="Basic and acidic residues" evidence="7">
    <location>
        <begin position="10"/>
        <end position="32"/>
    </location>
</feature>